<comment type="function">
    <text evidence="8 9">Required for the first step of histidine biosynthesis. May allow the feedback regulation of ATP phosphoribosyltransferase activity by histidine.</text>
</comment>
<comment type="miscellaneous">
    <text evidence="9">This function is generally fulfilled by the C-terminal part of HisG, which is missing in some bacteria such as this one.</text>
</comment>
<evidence type="ECO:0000256" key="3">
    <source>
        <dbReference type="ARBA" id="ARBA00005539"/>
    </source>
</evidence>
<evidence type="ECO:0000256" key="2">
    <source>
        <dbReference type="ARBA" id="ARBA00004667"/>
    </source>
</evidence>
<proteinExistence type="inferred from homology"/>
<dbReference type="InterPro" id="IPR045864">
    <property type="entry name" value="aa-tRNA-synth_II/BPL/LPL"/>
</dbReference>
<dbReference type="NCBIfam" id="TIGR00443">
    <property type="entry name" value="hisZ_biosyn_reg"/>
    <property type="match status" value="1"/>
</dbReference>
<dbReference type="HAMAP" id="MF_00125">
    <property type="entry name" value="HisZ"/>
    <property type="match status" value="1"/>
</dbReference>
<dbReference type="Pfam" id="PF13393">
    <property type="entry name" value="tRNA-synt_His"/>
    <property type="match status" value="1"/>
</dbReference>
<dbReference type="InterPro" id="IPR041715">
    <property type="entry name" value="HisRS-like_core"/>
</dbReference>
<comment type="caution">
    <text evidence="11">The sequence shown here is derived from an EMBL/GenBank/DDBJ whole genome shotgun (WGS) entry which is preliminary data.</text>
</comment>
<dbReference type="Gene3D" id="3.30.930.10">
    <property type="entry name" value="Bira Bifunctional Protein, Domain 2"/>
    <property type="match status" value="1"/>
</dbReference>
<comment type="pathway">
    <text evidence="2 9">Amino-acid biosynthesis; L-histidine biosynthesis; L-histidine from 5-phospho-alpha-D-ribose 1-diphosphate: step 1/9.</text>
</comment>
<keyword evidence="12" id="KW-1185">Reference proteome</keyword>
<comment type="subcellular location">
    <subcellularLocation>
        <location evidence="1 9">Cytoplasm</location>
    </subcellularLocation>
</comment>
<dbReference type="PIRSF" id="PIRSF001549">
    <property type="entry name" value="His-tRNA_synth"/>
    <property type="match status" value="1"/>
</dbReference>
<organism evidence="11 12">
    <name type="scientific">Clostridium neuense</name>
    <dbReference type="NCBI Taxonomy" id="1728934"/>
    <lineage>
        <taxon>Bacteria</taxon>
        <taxon>Bacillati</taxon>
        <taxon>Bacillota</taxon>
        <taxon>Clostridia</taxon>
        <taxon>Eubacteriales</taxon>
        <taxon>Clostridiaceae</taxon>
        <taxon>Clostridium</taxon>
    </lineage>
</organism>
<keyword evidence="11" id="KW-0328">Glycosyltransferase</keyword>
<dbReference type="PANTHER" id="PTHR43707">
    <property type="entry name" value="HISTIDYL-TRNA SYNTHETASE"/>
    <property type="match status" value="1"/>
</dbReference>
<evidence type="ECO:0000259" key="10">
    <source>
        <dbReference type="PROSITE" id="PS50862"/>
    </source>
</evidence>
<evidence type="ECO:0000256" key="6">
    <source>
        <dbReference type="ARBA" id="ARBA00022605"/>
    </source>
</evidence>
<evidence type="ECO:0000256" key="8">
    <source>
        <dbReference type="ARBA" id="ARBA00025246"/>
    </source>
</evidence>
<dbReference type="SUPFAM" id="SSF55681">
    <property type="entry name" value="Class II aaRS and biotin synthetases"/>
    <property type="match status" value="1"/>
</dbReference>
<comment type="subunit">
    <text evidence="9">Heteromultimer composed of HisG and HisZ subunits.</text>
</comment>
<dbReference type="RefSeq" id="WP_406787046.1">
    <property type="nucleotide sequence ID" value="NZ_JBJIAA010000006.1"/>
</dbReference>
<name>A0ABW8TD74_9CLOT</name>
<evidence type="ECO:0000256" key="9">
    <source>
        <dbReference type="HAMAP-Rule" id="MF_00125"/>
    </source>
</evidence>
<keyword evidence="11" id="KW-0808">Transferase</keyword>
<evidence type="ECO:0000256" key="4">
    <source>
        <dbReference type="ARBA" id="ARBA00020397"/>
    </source>
</evidence>
<keyword evidence="7 9" id="KW-0368">Histidine biosynthesis</keyword>
<protein>
    <recommendedName>
        <fullName evidence="4 9">ATP phosphoribosyltransferase regulatory subunit</fullName>
    </recommendedName>
</protein>
<dbReference type="Proteomes" id="UP001623592">
    <property type="component" value="Unassembled WGS sequence"/>
</dbReference>
<dbReference type="CDD" id="cd00773">
    <property type="entry name" value="HisRS-like_core"/>
    <property type="match status" value="1"/>
</dbReference>
<feature type="domain" description="Aminoacyl-transfer RNA synthetases class-II family profile" evidence="10">
    <location>
        <begin position="25"/>
        <end position="404"/>
    </location>
</feature>
<reference evidence="11 12" key="1">
    <citation type="submission" date="2024-11" db="EMBL/GenBank/DDBJ databases">
        <authorList>
            <person name="Heng Y.C."/>
            <person name="Lim A.C.H."/>
            <person name="Lee J.K.Y."/>
            <person name="Kittelmann S."/>
        </authorList>
    </citation>
    <scope>NUCLEOTIDE SEQUENCE [LARGE SCALE GENOMIC DNA]</scope>
    <source>
        <strain evidence="11 12">WILCCON 0114</strain>
    </source>
</reference>
<evidence type="ECO:0000256" key="7">
    <source>
        <dbReference type="ARBA" id="ARBA00023102"/>
    </source>
</evidence>
<evidence type="ECO:0000256" key="5">
    <source>
        <dbReference type="ARBA" id="ARBA00022490"/>
    </source>
</evidence>
<dbReference type="PROSITE" id="PS50862">
    <property type="entry name" value="AA_TRNA_LIGASE_II"/>
    <property type="match status" value="1"/>
</dbReference>
<accession>A0ABW8TD74</accession>
<dbReference type="GO" id="GO:0016757">
    <property type="term" value="F:glycosyltransferase activity"/>
    <property type="evidence" value="ECO:0007669"/>
    <property type="project" value="UniProtKB-KW"/>
</dbReference>
<evidence type="ECO:0000313" key="11">
    <source>
        <dbReference type="EMBL" id="MFL0250377.1"/>
    </source>
</evidence>
<sequence>MINLRKYIPEGTRDILFSEYTNKKNIEDVLRSVYIEMGYKEVNSPTFEFYDVYNLRNQPIKQEKMYKLFDNMGRMMVLRPDMTTPIARIAATKIKNQSYPVKLCYTGNIYRMNEVLNGKISEVTQSGIEVLGSSNLRADVEVLIAAIKALIKTGLKEFKIEIGQAEFFKSIIEDIDIEEEGIEKLRTLIENKNFSEVENFISENKEKLKEKSIILSKLPELFGGKEIIEKAEKLVNNEKALATLKAISKVYEIVENSGYGKYLSIDLGMVQHINYYTGLIYRGYAKGIGDALLSGGRYDKLISQFGRDIPATGLAINVDSLMEALENDNENCNSSYTFYMIFGEKIEKVYLEADELNKKGIKAEVSLFDTVEETIEYCIENKINKVKNVDNGETIDVRGISNER</sequence>
<dbReference type="PANTHER" id="PTHR43707:SF6">
    <property type="entry name" value="ATP PHOSPHORIBOSYLTRANSFERASE REGULATORY SUBUNIT"/>
    <property type="match status" value="1"/>
</dbReference>
<comment type="similarity">
    <text evidence="3 9">Belongs to the class-II aminoacyl-tRNA synthetase family. HisZ subfamily.</text>
</comment>
<evidence type="ECO:0000313" key="12">
    <source>
        <dbReference type="Proteomes" id="UP001623592"/>
    </source>
</evidence>
<dbReference type="InterPro" id="IPR004517">
    <property type="entry name" value="HisZ"/>
</dbReference>
<dbReference type="EMBL" id="JBJIAA010000006">
    <property type="protein sequence ID" value="MFL0250377.1"/>
    <property type="molecule type" value="Genomic_DNA"/>
</dbReference>
<gene>
    <name evidence="9" type="primary">hisZ</name>
    <name evidence="11" type="ORF">ACJDT4_08065</name>
</gene>
<keyword evidence="5 9" id="KW-0963">Cytoplasm</keyword>
<dbReference type="InterPro" id="IPR004516">
    <property type="entry name" value="HisRS/HisZ"/>
</dbReference>
<dbReference type="NCBIfam" id="NF008936">
    <property type="entry name" value="PRK12292.1-3"/>
    <property type="match status" value="1"/>
</dbReference>
<dbReference type="InterPro" id="IPR006195">
    <property type="entry name" value="aa-tRNA-synth_II"/>
</dbReference>
<keyword evidence="6 9" id="KW-0028">Amino-acid biosynthesis</keyword>
<evidence type="ECO:0000256" key="1">
    <source>
        <dbReference type="ARBA" id="ARBA00004496"/>
    </source>
</evidence>